<organism evidence="3 4">
    <name type="scientific">Actinokineospora guangxiensis</name>
    <dbReference type="NCBI Taxonomy" id="1490288"/>
    <lineage>
        <taxon>Bacteria</taxon>
        <taxon>Bacillati</taxon>
        <taxon>Actinomycetota</taxon>
        <taxon>Actinomycetes</taxon>
        <taxon>Pseudonocardiales</taxon>
        <taxon>Pseudonocardiaceae</taxon>
        <taxon>Actinokineospora</taxon>
    </lineage>
</organism>
<dbReference type="GO" id="GO:0016829">
    <property type="term" value="F:lyase activity"/>
    <property type="evidence" value="ECO:0007669"/>
    <property type="project" value="UniProtKB-KW"/>
</dbReference>
<feature type="region of interest" description="Disordered" evidence="1">
    <location>
        <begin position="1"/>
        <end position="21"/>
    </location>
</feature>
<dbReference type="Proteomes" id="UP001596157">
    <property type="component" value="Unassembled WGS sequence"/>
</dbReference>
<reference evidence="4" key="1">
    <citation type="journal article" date="2019" name="Int. J. Syst. Evol. Microbiol.">
        <title>The Global Catalogue of Microorganisms (GCM) 10K type strain sequencing project: providing services to taxonomists for standard genome sequencing and annotation.</title>
        <authorList>
            <consortium name="The Broad Institute Genomics Platform"/>
            <consortium name="The Broad Institute Genome Sequencing Center for Infectious Disease"/>
            <person name="Wu L."/>
            <person name="Ma J."/>
        </authorList>
    </citation>
    <scope>NUCLEOTIDE SEQUENCE [LARGE SCALE GENOMIC DNA]</scope>
    <source>
        <strain evidence="4">CCUG 59778</strain>
    </source>
</reference>
<sequence length="130" mass="13645">MSAGRRSPVRARPRLTSAPAESDGCVRAAVSLPVDEDEWVFAGHYPDFPIFPGVCVVDCAVSGALMTAPRPDLALSGIDSARFSGAVYPGDRLDIDLAWRPNGPEWTCTATAATGRGKAASVRLRFGVAA</sequence>
<gene>
    <name evidence="3" type="ORF">ACFPM7_06365</name>
</gene>
<evidence type="ECO:0000313" key="3">
    <source>
        <dbReference type="EMBL" id="MFC5286669.1"/>
    </source>
</evidence>
<dbReference type="EC" id="4.2.1.-" evidence="3"/>
<evidence type="ECO:0000313" key="4">
    <source>
        <dbReference type="Proteomes" id="UP001596157"/>
    </source>
</evidence>
<dbReference type="SUPFAM" id="SSF54637">
    <property type="entry name" value="Thioesterase/thiol ester dehydrase-isomerase"/>
    <property type="match status" value="1"/>
</dbReference>
<feature type="domain" description="ApeI dehydratase-like" evidence="2">
    <location>
        <begin position="28"/>
        <end position="106"/>
    </location>
</feature>
<keyword evidence="3" id="KW-0456">Lyase</keyword>
<dbReference type="InterPro" id="IPR029069">
    <property type="entry name" value="HotDog_dom_sf"/>
</dbReference>
<evidence type="ECO:0000256" key="1">
    <source>
        <dbReference type="SAM" id="MobiDB-lite"/>
    </source>
</evidence>
<dbReference type="Gene3D" id="3.10.129.10">
    <property type="entry name" value="Hotdog Thioesterase"/>
    <property type="match status" value="1"/>
</dbReference>
<proteinExistence type="predicted"/>
<dbReference type="EMBL" id="JBHSKF010000002">
    <property type="protein sequence ID" value="MFC5286669.1"/>
    <property type="molecule type" value="Genomic_DNA"/>
</dbReference>
<protein>
    <submittedName>
        <fullName evidence="3">3-hydroxyacyl-ACP dehydratase FabZ family protein</fullName>
        <ecNumber evidence="3">4.2.1.-</ecNumber>
    </submittedName>
</protein>
<name>A0ABW0EL32_9PSEU</name>
<evidence type="ECO:0000259" key="2">
    <source>
        <dbReference type="Pfam" id="PF22818"/>
    </source>
</evidence>
<keyword evidence="4" id="KW-1185">Reference proteome</keyword>
<dbReference type="InterPro" id="IPR054545">
    <property type="entry name" value="ApeI-like"/>
</dbReference>
<accession>A0ABW0EL32</accession>
<comment type="caution">
    <text evidence="3">The sequence shown here is derived from an EMBL/GenBank/DDBJ whole genome shotgun (WGS) entry which is preliminary data.</text>
</comment>
<dbReference type="RefSeq" id="WP_378244816.1">
    <property type="nucleotide sequence ID" value="NZ_JBHSKF010000002.1"/>
</dbReference>
<dbReference type="Pfam" id="PF22818">
    <property type="entry name" value="ApeI-like"/>
    <property type="match status" value="1"/>
</dbReference>